<dbReference type="PRINTS" id="PR00367">
    <property type="entry name" value="ETHRSPELEMNT"/>
</dbReference>
<feature type="chain" id="PRO_5008093688" description="AP2/ERF domain-containing protein" evidence="8">
    <location>
        <begin position="27"/>
        <end position="464"/>
    </location>
</feature>
<gene>
    <name evidence="10" type="ordered locus">AXX17_At5g48920</name>
</gene>
<feature type="compositionally biased region" description="Low complexity" evidence="7">
    <location>
        <begin position="449"/>
        <end position="458"/>
    </location>
</feature>
<dbReference type="PANTHER" id="PTHR31190">
    <property type="entry name" value="DNA-BINDING DOMAIN"/>
    <property type="match status" value="1"/>
</dbReference>
<feature type="region of interest" description="Disordered" evidence="7">
    <location>
        <begin position="260"/>
        <end position="280"/>
    </location>
</feature>
<dbReference type="Pfam" id="PF00847">
    <property type="entry name" value="AP2"/>
    <property type="match status" value="1"/>
</dbReference>
<feature type="domain" description="AP2/ERF" evidence="9">
    <location>
        <begin position="320"/>
        <end position="377"/>
    </location>
</feature>
<feature type="region of interest" description="Disordered" evidence="7">
    <location>
        <begin position="421"/>
        <end position="464"/>
    </location>
</feature>
<feature type="compositionally biased region" description="Low complexity" evidence="7">
    <location>
        <begin position="263"/>
        <end position="274"/>
    </location>
</feature>
<evidence type="ECO:0000256" key="8">
    <source>
        <dbReference type="SAM" id="SignalP"/>
    </source>
</evidence>
<feature type="signal peptide" evidence="8">
    <location>
        <begin position="1"/>
        <end position="26"/>
    </location>
</feature>
<evidence type="ECO:0000313" key="10">
    <source>
        <dbReference type="EMBL" id="OAO89858.1"/>
    </source>
</evidence>
<dbReference type="InterPro" id="IPR001471">
    <property type="entry name" value="AP2/ERF_dom"/>
</dbReference>
<dbReference type="InterPro" id="IPR016177">
    <property type="entry name" value="DNA-bd_dom_sf"/>
</dbReference>
<keyword evidence="2" id="KW-0805">Transcription regulation</keyword>
<dbReference type="SUPFAM" id="SSF54171">
    <property type="entry name" value="DNA-binding domain"/>
    <property type="match status" value="1"/>
</dbReference>
<evidence type="ECO:0000256" key="5">
    <source>
        <dbReference type="ARBA" id="ARBA00023242"/>
    </source>
</evidence>
<keyword evidence="5" id="KW-0539">Nucleus</keyword>
<dbReference type="InterPro" id="IPR036955">
    <property type="entry name" value="AP2/ERF_dom_sf"/>
</dbReference>
<reference evidence="11" key="1">
    <citation type="journal article" date="2016" name="Proc. Natl. Acad. Sci. U.S.A.">
        <title>Chromosome-level assembly of Arabidopsis thaliana Ler reveals the extent of translocation and inversion polymorphisms.</title>
        <authorList>
            <person name="Zapata L."/>
            <person name="Ding J."/>
            <person name="Willing E.M."/>
            <person name="Hartwig B."/>
            <person name="Bezdan D."/>
            <person name="Jiao W.B."/>
            <person name="Patel V."/>
            <person name="Velikkakam James G."/>
            <person name="Koornneef M."/>
            <person name="Ossowski S."/>
            <person name="Schneeberger K."/>
        </authorList>
    </citation>
    <scope>NUCLEOTIDE SEQUENCE [LARGE SCALE GENOMIC DNA]</scope>
    <source>
        <strain evidence="11">cv. Landsberg erecta</strain>
    </source>
</reference>
<dbReference type="SMART" id="SM00856">
    <property type="entry name" value="PMEI"/>
    <property type="match status" value="1"/>
</dbReference>
<dbReference type="Gene3D" id="3.30.730.10">
    <property type="entry name" value="AP2/ERF domain"/>
    <property type="match status" value="1"/>
</dbReference>
<dbReference type="EMBL" id="LUHQ01000005">
    <property type="protein sequence ID" value="OAO89858.1"/>
    <property type="molecule type" value="Genomic_DNA"/>
</dbReference>
<dbReference type="PANTHER" id="PTHR31190:SF421">
    <property type="entry name" value="ETHYLENE-RESPONSIVE TRANSCRIPTION FACTOR ERF110"/>
    <property type="match status" value="1"/>
</dbReference>
<dbReference type="GO" id="GO:0003677">
    <property type="term" value="F:DNA binding"/>
    <property type="evidence" value="ECO:0007669"/>
    <property type="project" value="UniProtKB-KW"/>
</dbReference>
<evidence type="ECO:0000256" key="7">
    <source>
        <dbReference type="SAM" id="MobiDB-lite"/>
    </source>
</evidence>
<dbReference type="GO" id="GO:0003700">
    <property type="term" value="F:DNA-binding transcription factor activity"/>
    <property type="evidence" value="ECO:0007669"/>
    <property type="project" value="InterPro"/>
</dbReference>
<evidence type="ECO:0000256" key="1">
    <source>
        <dbReference type="ARBA" id="ARBA00004123"/>
    </source>
</evidence>
<dbReference type="SMART" id="SM00380">
    <property type="entry name" value="AP2"/>
    <property type="match status" value="1"/>
</dbReference>
<evidence type="ECO:0000256" key="3">
    <source>
        <dbReference type="ARBA" id="ARBA00023125"/>
    </source>
</evidence>
<dbReference type="GO" id="GO:0005634">
    <property type="term" value="C:nucleus"/>
    <property type="evidence" value="ECO:0007669"/>
    <property type="project" value="UniProtKB-SubCell"/>
</dbReference>
<comment type="caution">
    <text evidence="10">The sequence shown here is derived from an EMBL/GenBank/DDBJ whole genome shotgun (WGS) entry which is preliminary data.</text>
</comment>
<dbReference type="InterPro" id="IPR044808">
    <property type="entry name" value="ERF_plant"/>
</dbReference>
<organism evidence="10 11">
    <name type="scientific">Arabidopsis thaliana</name>
    <name type="common">Mouse-ear cress</name>
    <dbReference type="NCBI Taxonomy" id="3702"/>
    <lineage>
        <taxon>Eukaryota</taxon>
        <taxon>Viridiplantae</taxon>
        <taxon>Streptophyta</taxon>
        <taxon>Embryophyta</taxon>
        <taxon>Tracheophyta</taxon>
        <taxon>Spermatophyta</taxon>
        <taxon>Magnoliopsida</taxon>
        <taxon>eudicotyledons</taxon>
        <taxon>Gunneridae</taxon>
        <taxon>Pentapetalae</taxon>
        <taxon>rosids</taxon>
        <taxon>malvids</taxon>
        <taxon>Brassicales</taxon>
        <taxon>Brassicaceae</taxon>
        <taxon>Camelineae</taxon>
        <taxon>Arabidopsis</taxon>
    </lineage>
</organism>
<dbReference type="GO" id="GO:0004857">
    <property type="term" value="F:enzyme inhibitor activity"/>
    <property type="evidence" value="ECO:0007669"/>
    <property type="project" value="InterPro"/>
</dbReference>
<comment type="subcellular location">
    <subcellularLocation>
        <location evidence="1">Nucleus</location>
    </subcellularLocation>
</comment>
<evidence type="ECO:0000313" key="11">
    <source>
        <dbReference type="Proteomes" id="UP000078284"/>
    </source>
</evidence>
<dbReference type="InterPro" id="IPR035513">
    <property type="entry name" value="Invertase/methylesterase_inhib"/>
</dbReference>
<keyword evidence="4" id="KW-0804">Transcription</keyword>
<evidence type="ECO:0000259" key="9">
    <source>
        <dbReference type="PROSITE" id="PS51032"/>
    </source>
</evidence>
<keyword evidence="3" id="KW-0238">DNA-binding</keyword>
<protein>
    <recommendedName>
        <fullName evidence="9">AP2/ERF domain-containing protein</fullName>
    </recommendedName>
</protein>
<evidence type="ECO:0000256" key="2">
    <source>
        <dbReference type="ARBA" id="ARBA00023015"/>
    </source>
</evidence>
<name>A0A178U7F5_ARATH</name>
<dbReference type="ExpressionAtlas" id="A0A178U7F5">
    <property type="expression patterns" value="baseline and differential"/>
</dbReference>
<dbReference type="FunFam" id="3.30.730.10:FF:000001">
    <property type="entry name" value="Ethylene-responsive transcription factor 2"/>
    <property type="match status" value="1"/>
</dbReference>
<dbReference type="AlphaFoldDB" id="A0A178U7F5"/>
<dbReference type="Pfam" id="PF04043">
    <property type="entry name" value="PMEI"/>
    <property type="match status" value="1"/>
</dbReference>
<dbReference type="InterPro" id="IPR006501">
    <property type="entry name" value="Pectinesterase_inhib_dom"/>
</dbReference>
<evidence type="ECO:0000256" key="4">
    <source>
        <dbReference type="ARBA" id="ARBA00023163"/>
    </source>
</evidence>
<dbReference type="SUPFAM" id="SSF101148">
    <property type="entry name" value="Plant invertase/pectin methylesterase inhibitor"/>
    <property type="match status" value="1"/>
</dbReference>
<dbReference type="CDD" id="cd00018">
    <property type="entry name" value="AP2"/>
    <property type="match status" value="1"/>
</dbReference>
<sequence length="464" mass="50972">MISSSHCFLILSVALLLQVLLSPVSALTLTSTKYINKLCQMSFVVDKPFCLQTLSAYPPAASATGLLPLASAVIRGIVLPQAKKSASFANGAAKKEPSLKTQFHTCQEAFVSIGDSLMSAFEELERDPHIATYDVMTCTDHTTKVKNLVGKNTDVASKTLIEMTMQMEKLIPLALASTQVLGGETTFRKILVYWCYSSLLKVANQGEQEESRANEPEGIKSVIDDIYIFEDDPVVDRFNRFGTEMSAMVSALTQVVSARSQTEAEGAHSSSSSAGHKRGWLGIDSAPIPSSFARVDSSHNPIEESISKAFPEEAREKKRRYRGVRQRPWGKWAAEIRDPHRAARVWLGTFDTAEAAARAYDEAALRFRGNKAKLNFPEDVRILPPPPPLLRSPADTVANKAEEDLINYWSYTKLLQSSGQRSFLERGQEESSNIFEHSPMEQPLPPSSSGPSSSNFPAPSLPNT</sequence>
<dbReference type="Proteomes" id="UP000078284">
    <property type="component" value="Chromosome 5"/>
</dbReference>
<proteinExistence type="inferred from homology"/>
<comment type="similarity">
    <text evidence="6">Belongs to the AP2/ERF transcription factor family. ERF subfamily.</text>
</comment>
<dbReference type="Gene3D" id="1.20.140.40">
    <property type="entry name" value="Invertase/pectin methylesterase inhibitor family protein"/>
    <property type="match status" value="1"/>
</dbReference>
<dbReference type="PROSITE" id="PS51032">
    <property type="entry name" value="AP2_ERF"/>
    <property type="match status" value="1"/>
</dbReference>
<evidence type="ECO:0000256" key="6">
    <source>
        <dbReference type="ARBA" id="ARBA00024343"/>
    </source>
</evidence>
<keyword evidence="8" id="KW-0732">Signal</keyword>
<accession>A0A178U7F5</accession>
<dbReference type="GO" id="GO:0009873">
    <property type="term" value="P:ethylene-activated signaling pathway"/>
    <property type="evidence" value="ECO:0007669"/>
    <property type="project" value="InterPro"/>
</dbReference>